<sequence>MFLFTIPVLLFGIYRIQSHEKIKQIVKDISLSCLLGIGAVLLLDGAFFNPSGFLKRIHFLLGQASRDYYYYPRGIVGAGRTIRGSILHFSLYYPPVVGVLVILRIGIAIDISGMDGLA</sequence>
<dbReference type="Proteomes" id="UP000185544">
    <property type="component" value="Chromosome"/>
</dbReference>
<evidence type="ECO:0000313" key="3">
    <source>
        <dbReference type="Proteomes" id="UP000185544"/>
    </source>
</evidence>
<proteinExistence type="predicted"/>
<dbReference type="EMBL" id="CP016908">
    <property type="protein sequence ID" value="APS00213.1"/>
    <property type="molecule type" value="Genomic_DNA"/>
</dbReference>
<organism evidence="2 3">
    <name type="scientific">Pajaroellobacter abortibovis</name>
    <dbReference type="NCBI Taxonomy" id="1882918"/>
    <lineage>
        <taxon>Bacteria</taxon>
        <taxon>Pseudomonadati</taxon>
        <taxon>Myxococcota</taxon>
        <taxon>Polyangia</taxon>
        <taxon>Polyangiales</taxon>
        <taxon>Polyangiaceae</taxon>
    </lineage>
</organism>
<accession>A0A1L6MXB2</accession>
<reference evidence="2 3" key="1">
    <citation type="submission" date="2016-08" db="EMBL/GenBank/DDBJ databases">
        <title>Identification and validation of antigenic proteins from Pajaroellobacter abortibovis using de-novo genome sequence assembly and reverse vaccinology.</title>
        <authorList>
            <person name="Welly B.T."/>
            <person name="Miller M.R."/>
            <person name="Stott J.L."/>
            <person name="Blanchard M.T."/>
            <person name="Islas-Trejo A.D."/>
            <person name="O'Rourke S.M."/>
            <person name="Young A.E."/>
            <person name="Medrano J.F."/>
            <person name="Van Eenennaam A.L."/>
        </authorList>
    </citation>
    <scope>NUCLEOTIDE SEQUENCE [LARGE SCALE GENOMIC DNA]</scope>
    <source>
        <strain evidence="2 3">BTF92-0548A/99-0131</strain>
    </source>
</reference>
<evidence type="ECO:0000313" key="2">
    <source>
        <dbReference type="EMBL" id="APS00213.1"/>
    </source>
</evidence>
<feature type="transmembrane region" description="Helical" evidence="1">
    <location>
        <begin position="28"/>
        <end position="48"/>
    </location>
</feature>
<dbReference type="STRING" id="1882918.BCY86_05600"/>
<keyword evidence="1" id="KW-0472">Membrane</keyword>
<dbReference type="KEGG" id="pabo:BCY86_05600"/>
<gene>
    <name evidence="2" type="ORF">BCY86_05600</name>
</gene>
<feature type="transmembrane region" description="Helical" evidence="1">
    <location>
        <begin position="90"/>
        <end position="109"/>
    </location>
</feature>
<dbReference type="AlphaFoldDB" id="A0A1L6MXB2"/>
<name>A0A1L6MXB2_9BACT</name>
<keyword evidence="1" id="KW-1133">Transmembrane helix</keyword>
<keyword evidence="3" id="KW-1185">Reference proteome</keyword>
<keyword evidence="1" id="KW-0812">Transmembrane</keyword>
<protein>
    <submittedName>
        <fullName evidence="2">Uncharacterized protein</fullName>
    </submittedName>
</protein>
<dbReference type="RefSeq" id="WP_075276877.1">
    <property type="nucleotide sequence ID" value="NZ_CP016908.1"/>
</dbReference>
<evidence type="ECO:0000256" key="1">
    <source>
        <dbReference type="SAM" id="Phobius"/>
    </source>
</evidence>